<proteinExistence type="predicted"/>
<sequence>MLDKSLLKDASSMKIASWVYIADKIESDLVASIEHLRSKMDSGECEEILKPVYVAQFGKIVFHGQGLKFALHLAHQFQAGSWIM</sequence>
<feature type="domain" description="DUF7903" evidence="1">
    <location>
        <begin position="9"/>
        <end position="65"/>
    </location>
</feature>
<evidence type="ECO:0000313" key="3">
    <source>
        <dbReference type="Proteomes" id="UP000541444"/>
    </source>
</evidence>
<evidence type="ECO:0000313" key="2">
    <source>
        <dbReference type="EMBL" id="KAF6176792.1"/>
    </source>
</evidence>
<dbReference type="AlphaFoldDB" id="A0A7J7PBY3"/>
<reference evidence="2 3" key="1">
    <citation type="journal article" date="2020" name="IScience">
        <title>Genome Sequencing of the Endangered Kingdonia uniflora (Circaeasteraceae, Ranunculales) Reveals Potential Mechanisms of Evolutionary Specialization.</title>
        <authorList>
            <person name="Sun Y."/>
            <person name="Deng T."/>
            <person name="Zhang A."/>
            <person name="Moore M.J."/>
            <person name="Landis J.B."/>
            <person name="Lin N."/>
            <person name="Zhang H."/>
            <person name="Zhang X."/>
            <person name="Huang J."/>
            <person name="Zhang X."/>
            <person name="Sun H."/>
            <person name="Wang H."/>
        </authorList>
    </citation>
    <scope>NUCLEOTIDE SEQUENCE [LARGE SCALE GENOMIC DNA]</scope>
    <source>
        <strain evidence="2">TB1705</strain>
        <tissue evidence="2">Leaf</tissue>
    </source>
</reference>
<keyword evidence="3" id="KW-1185">Reference proteome</keyword>
<accession>A0A7J7PBY3</accession>
<dbReference type="Proteomes" id="UP000541444">
    <property type="component" value="Unassembled WGS sequence"/>
</dbReference>
<gene>
    <name evidence="2" type="ORF">GIB67_025842</name>
</gene>
<name>A0A7J7PBY3_9MAGN</name>
<dbReference type="Pfam" id="PF25475">
    <property type="entry name" value="DUF7903"/>
    <property type="match status" value="1"/>
</dbReference>
<dbReference type="InterPro" id="IPR057225">
    <property type="entry name" value="DUF7903"/>
</dbReference>
<comment type="caution">
    <text evidence="2">The sequence shown here is derived from an EMBL/GenBank/DDBJ whole genome shotgun (WGS) entry which is preliminary data.</text>
</comment>
<protein>
    <recommendedName>
        <fullName evidence="1">DUF7903 domain-containing protein</fullName>
    </recommendedName>
</protein>
<dbReference type="EMBL" id="JACGCM010000042">
    <property type="protein sequence ID" value="KAF6176792.1"/>
    <property type="molecule type" value="Genomic_DNA"/>
</dbReference>
<dbReference type="OrthoDB" id="1720041at2759"/>
<organism evidence="2 3">
    <name type="scientific">Kingdonia uniflora</name>
    <dbReference type="NCBI Taxonomy" id="39325"/>
    <lineage>
        <taxon>Eukaryota</taxon>
        <taxon>Viridiplantae</taxon>
        <taxon>Streptophyta</taxon>
        <taxon>Embryophyta</taxon>
        <taxon>Tracheophyta</taxon>
        <taxon>Spermatophyta</taxon>
        <taxon>Magnoliopsida</taxon>
        <taxon>Ranunculales</taxon>
        <taxon>Circaeasteraceae</taxon>
        <taxon>Kingdonia</taxon>
    </lineage>
</organism>
<evidence type="ECO:0000259" key="1">
    <source>
        <dbReference type="Pfam" id="PF25475"/>
    </source>
</evidence>